<dbReference type="Proteomes" id="UP000683310">
    <property type="component" value="Chromosome"/>
</dbReference>
<evidence type="ECO:0008006" key="3">
    <source>
        <dbReference type="Google" id="ProtNLM"/>
    </source>
</evidence>
<evidence type="ECO:0000313" key="1">
    <source>
        <dbReference type="EMBL" id="QVI24508.1"/>
    </source>
</evidence>
<gene>
    <name evidence="1" type="ORF">KHQ06_18355</name>
</gene>
<proteinExistence type="predicted"/>
<protein>
    <recommendedName>
        <fullName evidence="3">Transcriptional regulator</fullName>
    </recommendedName>
</protein>
<organism evidence="1 2">
    <name type="scientific">Nocardia tengchongensis</name>
    <dbReference type="NCBI Taxonomy" id="2055889"/>
    <lineage>
        <taxon>Bacteria</taxon>
        <taxon>Bacillati</taxon>
        <taxon>Actinomycetota</taxon>
        <taxon>Actinomycetes</taxon>
        <taxon>Mycobacteriales</taxon>
        <taxon>Nocardiaceae</taxon>
        <taxon>Nocardia</taxon>
    </lineage>
</organism>
<evidence type="ECO:0000313" key="2">
    <source>
        <dbReference type="Proteomes" id="UP000683310"/>
    </source>
</evidence>
<reference evidence="1 2" key="1">
    <citation type="submission" date="2021-04" db="EMBL/GenBank/DDBJ databases">
        <title>Nocardia tengchongensis.</title>
        <authorList>
            <person name="Zhuang k."/>
            <person name="Ran Y."/>
            <person name="Li W."/>
        </authorList>
    </citation>
    <scope>NUCLEOTIDE SEQUENCE [LARGE SCALE GENOMIC DNA]</scope>
    <source>
        <strain evidence="1 2">CFH S0057</strain>
    </source>
</reference>
<sequence>MTERNSELAELITEAGISWAGLAKRINELGADEGQALRYDYTAIHRWVNKGQKPRGITPTLICRVLSERLSRRVRPADIGMEGFESVASRGLQYPHDPESSVETIRDLGTAYTSGQFSAPFILAALAAPSRDWLLATFEETVSDRGARAIGMNQVAGIRNMFSLFQEMDVMRGGGHARTALISYMNSTVIPLIRREHEPDVQKALYDAAAEQAYLIGWMAYDDGEHGLAQRYLIQALRLSQAAENPVLGAHVLAGMADQANLLGYSHEAVALARAGLHGIGPEASPACYADLGILEARALARLGDATAATKAIGRAERVFDSVDHESEPEWARFIDRAYFFGEAANVFRDLNQPNEIDRFAGMSIEDCLQQRRARRGGLSQAAVAAAHIQRNEIEAAAERGRIVIRLTTTVNSSRCLEAVTDLQRKLKPFATIPQVQEFNQDASNMLGLVA</sequence>
<keyword evidence="2" id="KW-1185">Reference proteome</keyword>
<accession>A0ABX8CX90</accession>
<dbReference type="EMBL" id="CP074371">
    <property type="protein sequence ID" value="QVI24508.1"/>
    <property type="molecule type" value="Genomic_DNA"/>
</dbReference>
<name>A0ABX8CX90_9NOCA</name>